<dbReference type="InterPro" id="IPR005467">
    <property type="entry name" value="His_kinase_dom"/>
</dbReference>
<evidence type="ECO:0000256" key="8">
    <source>
        <dbReference type="ARBA" id="ARBA00022741"/>
    </source>
</evidence>
<dbReference type="SUPFAM" id="SSF47384">
    <property type="entry name" value="Homodimeric domain of signal transducing histidine kinase"/>
    <property type="match status" value="1"/>
</dbReference>
<dbReference type="Pfam" id="PF00512">
    <property type="entry name" value="HisKA"/>
    <property type="match status" value="1"/>
</dbReference>
<comment type="caution">
    <text evidence="17">The sequence shown here is derived from an EMBL/GenBank/DDBJ whole genome shotgun (WGS) entry which is preliminary data.</text>
</comment>
<keyword evidence="9 17" id="KW-0418">Kinase</keyword>
<evidence type="ECO:0000256" key="6">
    <source>
        <dbReference type="ARBA" id="ARBA00022679"/>
    </source>
</evidence>
<evidence type="ECO:0000313" key="18">
    <source>
        <dbReference type="Proteomes" id="UP000034076"/>
    </source>
</evidence>
<dbReference type="InterPro" id="IPR036097">
    <property type="entry name" value="HisK_dim/P_sf"/>
</dbReference>
<evidence type="ECO:0000256" key="10">
    <source>
        <dbReference type="ARBA" id="ARBA00022840"/>
    </source>
</evidence>
<dbReference type="InterPro" id="IPR003661">
    <property type="entry name" value="HisK_dim/P_dom"/>
</dbReference>
<evidence type="ECO:0000256" key="5">
    <source>
        <dbReference type="ARBA" id="ARBA00022553"/>
    </source>
</evidence>
<dbReference type="EMBL" id="LAYJ01000039">
    <property type="protein sequence ID" value="KKI52105.1"/>
    <property type="molecule type" value="Genomic_DNA"/>
</dbReference>
<dbReference type="Gene3D" id="1.10.287.130">
    <property type="match status" value="1"/>
</dbReference>
<dbReference type="PANTHER" id="PTHR45528">
    <property type="entry name" value="SENSOR HISTIDINE KINASE CPXA"/>
    <property type="match status" value="1"/>
</dbReference>
<dbReference type="Pfam" id="PF02518">
    <property type="entry name" value="HATPase_c"/>
    <property type="match status" value="1"/>
</dbReference>
<feature type="domain" description="Histidine kinase" evidence="16">
    <location>
        <begin position="541"/>
        <end position="755"/>
    </location>
</feature>
<dbReference type="SMART" id="SM00388">
    <property type="entry name" value="HisKA"/>
    <property type="match status" value="1"/>
</dbReference>
<proteinExistence type="predicted"/>
<dbReference type="CDD" id="cd00082">
    <property type="entry name" value="HisKA"/>
    <property type="match status" value="1"/>
</dbReference>
<evidence type="ECO:0000256" key="2">
    <source>
        <dbReference type="ARBA" id="ARBA00004651"/>
    </source>
</evidence>
<feature type="transmembrane region" description="Helical" evidence="15">
    <location>
        <begin position="292"/>
        <end position="315"/>
    </location>
</feature>
<evidence type="ECO:0000256" key="1">
    <source>
        <dbReference type="ARBA" id="ARBA00000085"/>
    </source>
</evidence>
<dbReference type="PATRIC" id="fig|270498.16.peg.2516"/>
<evidence type="ECO:0000256" key="14">
    <source>
        <dbReference type="SAM" id="MobiDB-lite"/>
    </source>
</evidence>
<evidence type="ECO:0000256" key="13">
    <source>
        <dbReference type="ARBA" id="ARBA00023136"/>
    </source>
</evidence>
<evidence type="ECO:0000256" key="7">
    <source>
        <dbReference type="ARBA" id="ARBA00022692"/>
    </source>
</evidence>
<dbReference type="InterPro" id="IPR036890">
    <property type="entry name" value="HATPase_C_sf"/>
</dbReference>
<organism evidence="17 18">
    <name type="scientific">Christensenella hongkongensis</name>
    <dbReference type="NCBI Taxonomy" id="270498"/>
    <lineage>
        <taxon>Bacteria</taxon>
        <taxon>Bacillati</taxon>
        <taxon>Bacillota</taxon>
        <taxon>Clostridia</taxon>
        <taxon>Christensenellales</taxon>
        <taxon>Christensenellaceae</taxon>
        <taxon>Christensenella</taxon>
    </lineage>
</organism>
<keyword evidence="4" id="KW-1003">Cell membrane</keyword>
<gene>
    <name evidence="17" type="ORF">CHK_0374</name>
</gene>
<feature type="transmembrane region" description="Helical" evidence="15">
    <location>
        <begin position="335"/>
        <end position="356"/>
    </location>
</feature>
<dbReference type="Gene3D" id="3.30.565.10">
    <property type="entry name" value="Histidine kinase-like ATPase, C-terminal domain"/>
    <property type="match status" value="1"/>
</dbReference>
<feature type="transmembrane region" description="Helical" evidence="15">
    <location>
        <begin position="428"/>
        <end position="449"/>
    </location>
</feature>
<evidence type="ECO:0000313" key="17">
    <source>
        <dbReference type="EMBL" id="KKI52105.1"/>
    </source>
</evidence>
<name>A0A0M2NPH1_9FIRM</name>
<dbReference type="STRING" id="270498.CHK_0374"/>
<keyword evidence="10" id="KW-0067">ATP-binding</keyword>
<accession>A0A0M2NPH1</accession>
<keyword evidence="7 15" id="KW-0812">Transmembrane</keyword>
<dbReference type="AlphaFoldDB" id="A0A0M2NPH1"/>
<keyword evidence="5" id="KW-0597">Phosphoprotein</keyword>
<keyword evidence="8" id="KW-0547">Nucleotide-binding</keyword>
<evidence type="ECO:0000256" key="4">
    <source>
        <dbReference type="ARBA" id="ARBA00022475"/>
    </source>
</evidence>
<dbReference type="GO" id="GO:0000155">
    <property type="term" value="F:phosphorelay sensor kinase activity"/>
    <property type="evidence" value="ECO:0007669"/>
    <property type="project" value="InterPro"/>
</dbReference>
<dbReference type="GO" id="GO:0005886">
    <property type="term" value="C:plasma membrane"/>
    <property type="evidence" value="ECO:0007669"/>
    <property type="project" value="UniProtKB-SubCell"/>
</dbReference>
<keyword evidence="18" id="KW-1185">Reference proteome</keyword>
<feature type="transmembrane region" description="Helical" evidence="15">
    <location>
        <begin position="368"/>
        <end position="388"/>
    </location>
</feature>
<dbReference type="EC" id="2.7.13.3" evidence="3"/>
<evidence type="ECO:0000256" key="3">
    <source>
        <dbReference type="ARBA" id="ARBA00012438"/>
    </source>
</evidence>
<dbReference type="PROSITE" id="PS50109">
    <property type="entry name" value="HIS_KIN"/>
    <property type="match status" value="1"/>
</dbReference>
<sequence length="764" mass="84467">MCFIAFSGVRLAKYDSSNTITSDKYVESMEYLTTMTDYVESVNKAYFGYGEDAMATELNSYISTLRSSYESELGNILGSSELEGEYYEEYMAKFKEEFAAQIDGSEESAAATSKETVAGADQSKSDSLSVTAGESGVAFAESGASADGLPALDEYTQRQVNSVNQKYAKLLSDAPDYIKNEYKEKQQQAQDNLTENKNYYFAVVENGKVTHTNVEKNDAVAWIGDLDSNKQFSWNGVQPGLFQDLPQDDGYQRTTTGSEAYLLSGGATPIYVGMSNDFFKQSMADYAQTYRAYLITVIFMVVCIVIFAGAFIWLLYTAGRSPRNDDVKVGFMDSIYLDIGGIGLLLIEFLLAALFTSERVWTPGTWSAVQAVRIAIYISIGTALLILWSMSVSRRVKRKENYTLVGRIFTGFRDAYDRSDVKSKGVGFTVWYLVGGLGVVGLTVLFGLLMGGTGIFIGLVFLAIYLAAALKYILQKAAAIREIAKGISCIKEGTLSYTIPKGGGKELDEIASGIEHIAEGFEAAVTHEVKSEKMKTELITNVSHDIKTPLTSILTYVDLLKKEGLTSENAPRYLEVLDMKSKRLKFLTDDLFEAAKASSGDMTVDMARMELVQFMEQALGEMSDKIEGSGLEFVVEAPQKEMFVEADGKLLWRVIGNVLDNAIKYAAAGTRVYIDFVQTDETNCVVVKNVSRDPLNMTEDELMERFKRGDESRHTEGSGLGLSIAKNFMQMMNGEFRIEIDGDLFKVRICFPKEQMPEMPGETG</sequence>
<keyword evidence="13 15" id="KW-0472">Membrane</keyword>
<dbReference type="SMART" id="SM00387">
    <property type="entry name" value="HATPase_c"/>
    <property type="match status" value="1"/>
</dbReference>
<feature type="transmembrane region" description="Helical" evidence="15">
    <location>
        <begin position="455"/>
        <end position="474"/>
    </location>
</feature>
<evidence type="ECO:0000259" key="16">
    <source>
        <dbReference type="PROSITE" id="PS50109"/>
    </source>
</evidence>
<dbReference type="InterPro" id="IPR003594">
    <property type="entry name" value="HATPase_dom"/>
</dbReference>
<comment type="catalytic activity">
    <reaction evidence="1">
        <text>ATP + protein L-histidine = ADP + protein N-phospho-L-histidine.</text>
        <dbReference type="EC" id="2.7.13.3"/>
    </reaction>
</comment>
<evidence type="ECO:0000256" key="9">
    <source>
        <dbReference type="ARBA" id="ARBA00022777"/>
    </source>
</evidence>
<dbReference type="GO" id="GO:0005524">
    <property type="term" value="F:ATP binding"/>
    <property type="evidence" value="ECO:0007669"/>
    <property type="project" value="UniProtKB-KW"/>
</dbReference>
<evidence type="ECO:0000256" key="15">
    <source>
        <dbReference type="SAM" id="Phobius"/>
    </source>
</evidence>
<evidence type="ECO:0000256" key="12">
    <source>
        <dbReference type="ARBA" id="ARBA00023012"/>
    </source>
</evidence>
<evidence type="ECO:0000256" key="11">
    <source>
        <dbReference type="ARBA" id="ARBA00022989"/>
    </source>
</evidence>
<reference evidence="17 18" key="1">
    <citation type="submission" date="2015-04" db="EMBL/GenBank/DDBJ databases">
        <title>Draft genome sequence of bacteremic isolate Catabacter hongkongensis type strain HKU16T.</title>
        <authorList>
            <person name="Lau S.K."/>
            <person name="Teng J.L."/>
            <person name="Huang Y."/>
            <person name="Curreem S.O."/>
            <person name="Tsui S.K."/>
            <person name="Woo P.C."/>
        </authorList>
    </citation>
    <scope>NUCLEOTIDE SEQUENCE [LARGE SCALE GENOMIC DNA]</scope>
    <source>
        <strain evidence="17 18">HKU16</strain>
    </source>
</reference>
<protein>
    <recommendedName>
        <fullName evidence="3">histidine kinase</fullName>
        <ecNumber evidence="3">2.7.13.3</ecNumber>
    </recommendedName>
</protein>
<keyword evidence="12" id="KW-0902">Two-component regulatory system</keyword>
<feature type="region of interest" description="Disordered" evidence="14">
    <location>
        <begin position="105"/>
        <end position="128"/>
    </location>
</feature>
<keyword evidence="11 15" id="KW-1133">Transmembrane helix</keyword>
<comment type="subcellular location">
    <subcellularLocation>
        <location evidence="2">Cell membrane</location>
        <topology evidence="2">Multi-pass membrane protein</topology>
    </subcellularLocation>
</comment>
<dbReference type="SUPFAM" id="SSF55874">
    <property type="entry name" value="ATPase domain of HSP90 chaperone/DNA topoisomerase II/histidine kinase"/>
    <property type="match status" value="1"/>
</dbReference>
<dbReference type="Proteomes" id="UP000034076">
    <property type="component" value="Unassembled WGS sequence"/>
</dbReference>
<dbReference type="PANTHER" id="PTHR45528:SF1">
    <property type="entry name" value="SENSOR HISTIDINE KINASE CPXA"/>
    <property type="match status" value="1"/>
</dbReference>
<dbReference type="InterPro" id="IPR050398">
    <property type="entry name" value="HssS/ArlS-like"/>
</dbReference>
<keyword evidence="6" id="KW-0808">Transferase</keyword>